<dbReference type="eggNOG" id="COG1082">
    <property type="taxonomic scope" value="Bacteria"/>
</dbReference>
<dbReference type="EMBL" id="ALWO02000052">
    <property type="protein sequence ID" value="EOZ92348.1"/>
    <property type="molecule type" value="Genomic_DNA"/>
</dbReference>
<keyword evidence="2" id="KW-0413">Isomerase</keyword>
<dbReference type="STRING" id="1189612.A33Q_4441"/>
<feature type="domain" description="Xylose isomerase-like TIM barrel" evidence="1">
    <location>
        <begin position="2"/>
        <end position="148"/>
    </location>
</feature>
<dbReference type="PANTHER" id="PTHR12110:SF21">
    <property type="entry name" value="XYLOSE ISOMERASE-LIKE TIM BARREL DOMAIN-CONTAINING PROTEIN"/>
    <property type="match status" value="1"/>
</dbReference>
<evidence type="ECO:0000313" key="3">
    <source>
        <dbReference type="Proteomes" id="UP000006073"/>
    </source>
</evidence>
<dbReference type="PANTHER" id="PTHR12110">
    <property type="entry name" value="HYDROXYPYRUVATE ISOMERASE"/>
    <property type="match status" value="1"/>
</dbReference>
<dbReference type="InterPro" id="IPR050312">
    <property type="entry name" value="IolE/XylAMocC-like"/>
</dbReference>
<dbReference type="InterPro" id="IPR036237">
    <property type="entry name" value="Xyl_isomerase-like_sf"/>
</dbReference>
<name>S2DR16_INDAL</name>
<dbReference type="SUPFAM" id="SSF51658">
    <property type="entry name" value="Xylose isomerase-like"/>
    <property type="match status" value="1"/>
</dbReference>
<dbReference type="Proteomes" id="UP000006073">
    <property type="component" value="Unassembled WGS sequence"/>
</dbReference>
<keyword evidence="3" id="KW-1185">Reference proteome</keyword>
<dbReference type="Gene3D" id="3.20.20.150">
    <property type="entry name" value="Divalent-metal-dependent TIM barrel enzymes"/>
    <property type="match status" value="1"/>
</dbReference>
<sequence length="154" mass="17301">MQDHGIKFGLEYLGMRTMLNQNRYPFISTMEECRDLIATTGQQNVGFVLDSFHWYCANENIEDIRSLSPSEVVVVDINDARSGFTRETQVDGKRELPLATGVIDLKSFLQGLVDIGYDGPVRTEPFNQELNQMDDAPALQTNMKAIRKALALLG</sequence>
<comment type="caution">
    <text evidence="2">The sequence shown here is derived from an EMBL/GenBank/DDBJ whole genome shotgun (WGS) entry which is preliminary data.</text>
</comment>
<proteinExistence type="predicted"/>
<dbReference type="OrthoDB" id="9782626at2"/>
<evidence type="ECO:0000313" key="2">
    <source>
        <dbReference type="EMBL" id="EOZ92348.1"/>
    </source>
</evidence>
<dbReference type="AlphaFoldDB" id="S2DR16"/>
<accession>S2DR16</accession>
<reference evidence="2 3" key="1">
    <citation type="journal article" date="2013" name="Genome Announc.">
        <title>Draft Genome Sequence of Indibacter alkaliphilus Strain LW1T, Isolated from Lonar Lake, a Haloalkaline Lake in the Buldana District of Maharashtra, India.</title>
        <authorList>
            <person name="Singh A."/>
            <person name="Kumar Jangir P."/>
            <person name="Sharma R."/>
            <person name="Singh A."/>
            <person name="Kumar Pinnaka A."/>
            <person name="Shivaji S."/>
        </authorList>
    </citation>
    <scope>NUCLEOTIDE SEQUENCE [LARGE SCALE GENOMIC DNA]</scope>
    <source>
        <strain evidence="3">CCUG 57479 / KCTC 22604 / LW1</strain>
    </source>
</reference>
<dbReference type="GO" id="GO:0016853">
    <property type="term" value="F:isomerase activity"/>
    <property type="evidence" value="ECO:0007669"/>
    <property type="project" value="UniProtKB-KW"/>
</dbReference>
<dbReference type="InterPro" id="IPR013022">
    <property type="entry name" value="Xyl_isomerase-like_TIM-brl"/>
</dbReference>
<gene>
    <name evidence="2" type="ORF">A33Q_4441</name>
</gene>
<evidence type="ECO:0000259" key="1">
    <source>
        <dbReference type="Pfam" id="PF01261"/>
    </source>
</evidence>
<dbReference type="Pfam" id="PF01261">
    <property type="entry name" value="AP_endonuc_2"/>
    <property type="match status" value="1"/>
</dbReference>
<protein>
    <submittedName>
        <fullName evidence="2">Xylose isomerase domain protein TIM barrel</fullName>
    </submittedName>
</protein>
<organism evidence="2 3">
    <name type="scientific">Indibacter alkaliphilus (strain CCUG 57479 / KCTC 22604 / LW1)</name>
    <dbReference type="NCBI Taxonomy" id="1189612"/>
    <lineage>
        <taxon>Bacteria</taxon>
        <taxon>Pseudomonadati</taxon>
        <taxon>Bacteroidota</taxon>
        <taxon>Cytophagia</taxon>
        <taxon>Cytophagales</taxon>
        <taxon>Cyclobacteriaceae</taxon>
    </lineage>
</organism>